<name>A0ABY5BR06_9LACO</name>
<dbReference type="GO" id="GO:0008168">
    <property type="term" value="F:methyltransferase activity"/>
    <property type="evidence" value="ECO:0007669"/>
    <property type="project" value="UniProtKB-KW"/>
</dbReference>
<evidence type="ECO:0000256" key="9">
    <source>
        <dbReference type="ARBA" id="ARBA00022884"/>
    </source>
</evidence>
<evidence type="ECO:0000256" key="2">
    <source>
        <dbReference type="ARBA" id="ARBA00004496"/>
    </source>
</evidence>
<accession>A0ABY5BR06</accession>
<feature type="binding site" evidence="13">
    <location>
        <position position="330"/>
    </location>
    <ligand>
        <name>S-adenosyl-L-methionine</name>
        <dbReference type="ChEBI" id="CHEBI:59789"/>
    </ligand>
</feature>
<sequence length="446" mass="49605">MSTNKSNPRALAVETLERVHNGAYSNLQINNVIDNSTMSKQDIRLFTNIVYGVIQHRLTLNYYVEQLVNHANKLQPWVIELLDSAIYQMEYLDKVPNRAIFDESIKIAKQRGHDGIRRLVTGVLHTIARHGLPALSEIKDPLERLSITRSVPVWLVQTLLDELGQEKTERLLATINQPANQSIRVNQTKTTPGELQAQLEAEGFTVRPSKVAADALVLNHGVAAHSKLFQSGLYTIQDESAMLPVQAMHLQSDNQVLDACAAPGGKTTQIAEQLTTGSVRALDLHDKKLRQIQTNAQRLGVSDRIITQALDARKVGTEFADQTFDQILVDAPCSGIGLIRRKPEIRYEKTPTDVAKLATIQQAILRAVAPKLKVGGTLIYSTCTILEQENQANVQQFLASHPNFESVRVSTKLELKSQRQVPELKIYPDDYGSDGFFVAALRKVAE</sequence>
<dbReference type="PANTHER" id="PTHR22807:SF53">
    <property type="entry name" value="RIBOSOMAL RNA SMALL SUBUNIT METHYLTRANSFERASE B-RELATED"/>
    <property type="match status" value="1"/>
</dbReference>
<keyword evidence="5" id="KW-0698">rRNA processing</keyword>
<dbReference type="NCBIfam" id="NF011494">
    <property type="entry name" value="PRK14902.1"/>
    <property type="match status" value="1"/>
</dbReference>
<comment type="similarity">
    <text evidence="13">Belongs to the class I-like SAM-binding methyltransferase superfamily. RsmB/NOP family.</text>
</comment>
<dbReference type="InterPro" id="IPR023267">
    <property type="entry name" value="RCMT"/>
</dbReference>
<dbReference type="SUPFAM" id="SSF48013">
    <property type="entry name" value="NusB-like"/>
    <property type="match status" value="1"/>
</dbReference>
<dbReference type="InterPro" id="IPR001678">
    <property type="entry name" value="MeTrfase_RsmB-F_NOP2_dom"/>
</dbReference>
<feature type="binding site" evidence="13">
    <location>
        <begin position="260"/>
        <end position="266"/>
    </location>
    <ligand>
        <name>S-adenosyl-L-methionine</name>
        <dbReference type="ChEBI" id="CHEBI:59789"/>
    </ligand>
</feature>
<dbReference type="InterPro" id="IPR054728">
    <property type="entry name" value="RsmB-like_ferredoxin"/>
</dbReference>
<evidence type="ECO:0000256" key="8">
    <source>
        <dbReference type="ARBA" id="ARBA00022691"/>
    </source>
</evidence>
<evidence type="ECO:0000256" key="10">
    <source>
        <dbReference type="ARBA" id="ARBA00030399"/>
    </source>
</evidence>
<comment type="catalytic activity">
    <reaction evidence="12">
        <text>cytidine(967) in 16S rRNA + S-adenosyl-L-methionine = 5-methylcytidine(967) in 16S rRNA + S-adenosyl-L-homocysteine + H(+)</text>
        <dbReference type="Rhea" id="RHEA:42748"/>
        <dbReference type="Rhea" id="RHEA-COMP:10219"/>
        <dbReference type="Rhea" id="RHEA-COMP:10220"/>
        <dbReference type="ChEBI" id="CHEBI:15378"/>
        <dbReference type="ChEBI" id="CHEBI:57856"/>
        <dbReference type="ChEBI" id="CHEBI:59789"/>
        <dbReference type="ChEBI" id="CHEBI:74483"/>
        <dbReference type="ChEBI" id="CHEBI:82748"/>
        <dbReference type="EC" id="2.1.1.176"/>
    </reaction>
</comment>
<evidence type="ECO:0000256" key="6">
    <source>
        <dbReference type="ARBA" id="ARBA00022603"/>
    </source>
</evidence>
<evidence type="ECO:0000256" key="12">
    <source>
        <dbReference type="ARBA" id="ARBA00047283"/>
    </source>
</evidence>
<dbReference type="InterPro" id="IPR049560">
    <property type="entry name" value="MeTrfase_RsmB-F_NOP2_cat"/>
</dbReference>
<dbReference type="Proteomes" id="UP001057025">
    <property type="component" value="Chromosome"/>
</dbReference>
<keyword evidence="9 13" id="KW-0694">RNA-binding</keyword>
<feature type="active site" description="Nucleophile" evidence="13">
    <location>
        <position position="383"/>
    </location>
</feature>
<dbReference type="PRINTS" id="PR02008">
    <property type="entry name" value="RCMTFAMILY"/>
</dbReference>
<evidence type="ECO:0000256" key="4">
    <source>
        <dbReference type="ARBA" id="ARBA00022490"/>
    </source>
</evidence>
<gene>
    <name evidence="15" type="primary">rsmB</name>
    <name evidence="15" type="ORF">M3M39_05350</name>
</gene>
<dbReference type="InterPro" id="IPR029063">
    <property type="entry name" value="SAM-dependent_MTases_sf"/>
</dbReference>
<dbReference type="RefSeq" id="WP_252796844.1">
    <property type="nucleotide sequence ID" value="NZ_CP097118.1"/>
</dbReference>
<dbReference type="NCBIfam" id="TIGR00563">
    <property type="entry name" value="rsmB"/>
    <property type="match status" value="1"/>
</dbReference>
<dbReference type="Gene3D" id="3.30.70.1170">
    <property type="entry name" value="Sun protein, domain 3"/>
    <property type="match status" value="1"/>
</dbReference>
<dbReference type="InterPro" id="IPR004573">
    <property type="entry name" value="rRNA_ssu_MeTfrase_B"/>
</dbReference>
<dbReference type="Pfam" id="PF01029">
    <property type="entry name" value="NusB"/>
    <property type="match status" value="1"/>
</dbReference>
<dbReference type="Pfam" id="PF22458">
    <property type="entry name" value="RsmF-B_ferredox"/>
    <property type="match status" value="1"/>
</dbReference>
<feature type="domain" description="SAM-dependent MTase RsmB/NOP-type" evidence="14">
    <location>
        <begin position="171"/>
        <end position="444"/>
    </location>
</feature>
<protein>
    <recommendedName>
        <fullName evidence="3">16S rRNA (cytosine(967)-C(5))-methyltransferase</fullName>
        <ecNumber evidence="3">2.1.1.176</ecNumber>
    </recommendedName>
    <alternativeName>
        <fullName evidence="10">16S rRNA m5C967 methyltransferase</fullName>
    </alternativeName>
    <alternativeName>
        <fullName evidence="11">rRNA (cytosine-C(5)-)-methyltransferase RsmB</fullName>
    </alternativeName>
</protein>
<dbReference type="Gene3D" id="1.10.940.10">
    <property type="entry name" value="NusB-like"/>
    <property type="match status" value="1"/>
</dbReference>
<evidence type="ECO:0000256" key="13">
    <source>
        <dbReference type="PROSITE-ProRule" id="PRU01023"/>
    </source>
</evidence>
<dbReference type="Gene3D" id="3.40.50.150">
    <property type="entry name" value="Vaccinia Virus protein VP39"/>
    <property type="match status" value="1"/>
</dbReference>
<keyword evidence="6 13" id="KW-0489">Methyltransferase</keyword>
<dbReference type="InterPro" id="IPR035926">
    <property type="entry name" value="NusB-like_sf"/>
</dbReference>
<dbReference type="InterPro" id="IPR006027">
    <property type="entry name" value="NusB_RsmB_TIM44"/>
</dbReference>
<evidence type="ECO:0000256" key="11">
    <source>
        <dbReference type="ARBA" id="ARBA00031088"/>
    </source>
</evidence>
<dbReference type="CDD" id="cd02440">
    <property type="entry name" value="AdoMet_MTases"/>
    <property type="match status" value="1"/>
</dbReference>
<comment type="function">
    <text evidence="1">Specifically methylates the cytosine at position 967 (m5C967) of 16S rRNA.</text>
</comment>
<reference evidence="15" key="1">
    <citation type="submission" date="2022-05" db="EMBL/GenBank/DDBJ databases">
        <authorList>
            <person name="Oliphant S.A."/>
            <person name="Watson-Haigh N.S."/>
            <person name="Sumby K.M."/>
            <person name="Gardner J.M."/>
            <person name="Jiranek V."/>
        </authorList>
    </citation>
    <scope>NUCLEOTIDE SEQUENCE</scope>
    <source>
        <strain evidence="15">KI11_C11</strain>
    </source>
</reference>
<dbReference type="GO" id="GO:0032259">
    <property type="term" value="P:methylation"/>
    <property type="evidence" value="ECO:0007669"/>
    <property type="project" value="UniProtKB-KW"/>
</dbReference>
<feature type="binding site" evidence="13">
    <location>
        <position position="311"/>
    </location>
    <ligand>
        <name>S-adenosyl-L-methionine</name>
        <dbReference type="ChEBI" id="CHEBI:59789"/>
    </ligand>
</feature>
<dbReference type="PROSITE" id="PS51686">
    <property type="entry name" value="SAM_MT_RSMB_NOP"/>
    <property type="match status" value="1"/>
</dbReference>
<dbReference type="PANTHER" id="PTHR22807">
    <property type="entry name" value="NOP2 YEAST -RELATED NOL1/NOP2/FMU SUN DOMAIN-CONTAINING"/>
    <property type="match status" value="1"/>
</dbReference>
<keyword evidence="4" id="KW-0963">Cytoplasm</keyword>
<dbReference type="EC" id="2.1.1.176" evidence="3"/>
<proteinExistence type="inferred from homology"/>
<evidence type="ECO:0000313" key="15">
    <source>
        <dbReference type="EMBL" id="USS87548.1"/>
    </source>
</evidence>
<keyword evidence="8 13" id="KW-0949">S-adenosyl-L-methionine</keyword>
<dbReference type="SUPFAM" id="SSF53335">
    <property type="entry name" value="S-adenosyl-L-methionine-dependent methyltransferases"/>
    <property type="match status" value="1"/>
</dbReference>
<comment type="subcellular location">
    <subcellularLocation>
        <location evidence="2">Cytoplasm</location>
    </subcellularLocation>
</comment>
<organism evidence="15 16">
    <name type="scientific">Fructilactobacillus hinvesii</name>
    <dbReference type="NCBI Taxonomy" id="2940300"/>
    <lineage>
        <taxon>Bacteria</taxon>
        <taxon>Bacillati</taxon>
        <taxon>Bacillota</taxon>
        <taxon>Bacilli</taxon>
        <taxon>Lactobacillales</taxon>
        <taxon>Lactobacillaceae</taxon>
        <taxon>Fructilactobacillus</taxon>
    </lineage>
</organism>
<dbReference type="EMBL" id="CP097118">
    <property type="protein sequence ID" value="USS87548.1"/>
    <property type="molecule type" value="Genomic_DNA"/>
</dbReference>
<feature type="binding site" evidence="13">
    <location>
        <position position="283"/>
    </location>
    <ligand>
        <name>S-adenosyl-L-methionine</name>
        <dbReference type="ChEBI" id="CHEBI:59789"/>
    </ligand>
</feature>
<evidence type="ECO:0000256" key="7">
    <source>
        <dbReference type="ARBA" id="ARBA00022679"/>
    </source>
</evidence>
<evidence type="ECO:0000259" key="14">
    <source>
        <dbReference type="PROSITE" id="PS51686"/>
    </source>
</evidence>
<keyword evidence="16" id="KW-1185">Reference proteome</keyword>
<keyword evidence="7 13" id="KW-0808">Transferase</keyword>
<dbReference type="Pfam" id="PF01189">
    <property type="entry name" value="Methyltr_RsmB-F"/>
    <property type="match status" value="1"/>
</dbReference>
<evidence type="ECO:0000256" key="5">
    <source>
        <dbReference type="ARBA" id="ARBA00022552"/>
    </source>
</evidence>
<evidence type="ECO:0000256" key="1">
    <source>
        <dbReference type="ARBA" id="ARBA00002724"/>
    </source>
</evidence>
<evidence type="ECO:0000313" key="16">
    <source>
        <dbReference type="Proteomes" id="UP001057025"/>
    </source>
</evidence>
<evidence type="ECO:0000256" key="3">
    <source>
        <dbReference type="ARBA" id="ARBA00012140"/>
    </source>
</evidence>